<evidence type="ECO:0000313" key="3">
    <source>
        <dbReference type="Proteomes" id="UP000054516"/>
    </source>
</evidence>
<dbReference type="EMBL" id="DF977449">
    <property type="protein sequence ID" value="GAW25327.1"/>
    <property type="molecule type" value="Genomic_DNA"/>
</dbReference>
<sequence length="93" mass="9973">MPAVVTFSPIAGRLAPTPHPTSNLERHQMHLSQVRGRRRWRDVQDGCGAAPSPRCGSPPPPPPRPATSVIHGARAFREVVRRGGGDRADGHGC</sequence>
<name>A0A1S8A5F5_ROSNE</name>
<accession>A0A1S8A5F5</accession>
<reference evidence="2" key="1">
    <citation type="submission" date="2016-03" db="EMBL/GenBank/DDBJ databases">
        <title>Draft genome sequence of Rosellinia necatrix.</title>
        <authorList>
            <person name="Kanematsu S."/>
        </authorList>
    </citation>
    <scope>NUCLEOTIDE SEQUENCE [LARGE SCALE GENOMIC DNA]</scope>
    <source>
        <strain evidence="2">W97</strain>
    </source>
</reference>
<dbReference type="Proteomes" id="UP000054516">
    <property type="component" value="Unassembled WGS sequence"/>
</dbReference>
<gene>
    <name evidence="2" type="ORF">SAMD00023353_0403630</name>
</gene>
<evidence type="ECO:0000256" key="1">
    <source>
        <dbReference type="SAM" id="MobiDB-lite"/>
    </source>
</evidence>
<protein>
    <submittedName>
        <fullName evidence="2">Putative MOSC domain-containing protein</fullName>
    </submittedName>
</protein>
<dbReference type="AlphaFoldDB" id="A0A1S8A5F5"/>
<evidence type="ECO:0000313" key="2">
    <source>
        <dbReference type="EMBL" id="GAW25327.1"/>
    </source>
</evidence>
<feature type="compositionally biased region" description="Pro residues" evidence="1">
    <location>
        <begin position="56"/>
        <end position="65"/>
    </location>
</feature>
<proteinExistence type="predicted"/>
<feature type="region of interest" description="Disordered" evidence="1">
    <location>
        <begin position="1"/>
        <end position="23"/>
    </location>
</feature>
<organism evidence="2">
    <name type="scientific">Rosellinia necatrix</name>
    <name type="common">White root-rot fungus</name>
    <dbReference type="NCBI Taxonomy" id="77044"/>
    <lineage>
        <taxon>Eukaryota</taxon>
        <taxon>Fungi</taxon>
        <taxon>Dikarya</taxon>
        <taxon>Ascomycota</taxon>
        <taxon>Pezizomycotina</taxon>
        <taxon>Sordariomycetes</taxon>
        <taxon>Xylariomycetidae</taxon>
        <taxon>Xylariales</taxon>
        <taxon>Xylariaceae</taxon>
        <taxon>Rosellinia</taxon>
    </lineage>
</organism>
<keyword evidence="3" id="KW-1185">Reference proteome</keyword>
<feature type="region of interest" description="Disordered" evidence="1">
    <location>
        <begin position="42"/>
        <end position="66"/>
    </location>
</feature>